<name>A0A1G8GYB1_9BURK</name>
<feature type="domain" description="ABC transporter" evidence="7">
    <location>
        <begin position="9"/>
        <end position="246"/>
    </location>
</feature>
<sequence length="271" mass="29678">MKEACMSSLLVSEIDWSPVANGERASRILRAVSLAAKPGEFVGLVGPNGSGKTSLLRCAFRFNTPLAGTIEIDGEDVWKKSAKWQSQRAAVVLQEFPEDFGLTVLDVVYMGRTPHKTLFSSDTPDDAGIVDAALEKVGMSAYHERNFYTLSGGEKQRVLLARALAQQPTLLILDEPTNHLDLQHQIELLALVRRMGITTLATIHDLNLAAAYCDRLYVIHHGEIVAHGTPHEVLTEQLLADVFGVAAIVDAHPVSRYPRITLLTHGEHSRA</sequence>
<keyword evidence="4" id="KW-0997">Cell inner membrane</keyword>
<accession>A0A1G8GYB1</accession>
<dbReference type="InterPro" id="IPR003439">
    <property type="entry name" value="ABC_transporter-like_ATP-bd"/>
</dbReference>
<proteinExistence type="inferred from homology"/>
<dbReference type="SMART" id="SM00382">
    <property type="entry name" value="AAA"/>
    <property type="match status" value="1"/>
</dbReference>
<evidence type="ECO:0000313" key="8">
    <source>
        <dbReference type="EMBL" id="SDH99271.1"/>
    </source>
</evidence>
<dbReference type="InterPro" id="IPR017871">
    <property type="entry name" value="ABC_transporter-like_CS"/>
</dbReference>
<keyword evidence="3" id="KW-1003">Cell membrane</keyword>
<dbReference type="CDD" id="cd03214">
    <property type="entry name" value="ABC_Iron-Siderophores_B12_Hemin"/>
    <property type="match status" value="1"/>
</dbReference>
<comment type="similarity">
    <text evidence="1">Belongs to the ABC transporter superfamily.</text>
</comment>
<dbReference type="EMBL" id="FNCJ01000015">
    <property type="protein sequence ID" value="SDH99271.1"/>
    <property type="molecule type" value="Genomic_DNA"/>
</dbReference>
<keyword evidence="4" id="KW-0472">Membrane</keyword>
<keyword evidence="5" id="KW-0547">Nucleotide-binding</keyword>
<keyword evidence="6 8" id="KW-0067">ATP-binding</keyword>
<evidence type="ECO:0000256" key="4">
    <source>
        <dbReference type="ARBA" id="ARBA00022519"/>
    </source>
</evidence>
<dbReference type="Proteomes" id="UP000199706">
    <property type="component" value="Unassembled WGS sequence"/>
</dbReference>
<dbReference type="GO" id="GO:0005524">
    <property type="term" value="F:ATP binding"/>
    <property type="evidence" value="ECO:0007669"/>
    <property type="project" value="UniProtKB-KW"/>
</dbReference>
<protein>
    <submittedName>
        <fullName evidence="8">Iron complex transport system ATP-binding protein</fullName>
    </submittedName>
</protein>
<evidence type="ECO:0000256" key="5">
    <source>
        <dbReference type="ARBA" id="ARBA00022741"/>
    </source>
</evidence>
<dbReference type="InterPro" id="IPR003593">
    <property type="entry name" value="AAA+_ATPase"/>
</dbReference>
<organism evidence="8 9">
    <name type="scientific">Paraburkholderia phenazinium</name>
    <dbReference type="NCBI Taxonomy" id="60549"/>
    <lineage>
        <taxon>Bacteria</taxon>
        <taxon>Pseudomonadati</taxon>
        <taxon>Pseudomonadota</taxon>
        <taxon>Betaproteobacteria</taxon>
        <taxon>Burkholderiales</taxon>
        <taxon>Burkholderiaceae</taxon>
        <taxon>Paraburkholderia</taxon>
    </lineage>
</organism>
<evidence type="ECO:0000259" key="7">
    <source>
        <dbReference type="PROSITE" id="PS50893"/>
    </source>
</evidence>
<dbReference type="Gene3D" id="3.40.50.300">
    <property type="entry name" value="P-loop containing nucleotide triphosphate hydrolases"/>
    <property type="match status" value="1"/>
</dbReference>
<evidence type="ECO:0000313" key="9">
    <source>
        <dbReference type="Proteomes" id="UP000199706"/>
    </source>
</evidence>
<keyword evidence="2" id="KW-0813">Transport</keyword>
<dbReference type="FunFam" id="3.40.50.300:FF:000134">
    <property type="entry name" value="Iron-enterobactin ABC transporter ATP-binding protein"/>
    <property type="match status" value="1"/>
</dbReference>
<gene>
    <name evidence="8" type="ORF">SAMN05216466_115196</name>
</gene>
<dbReference type="PANTHER" id="PTHR42794">
    <property type="entry name" value="HEMIN IMPORT ATP-BINDING PROTEIN HMUV"/>
    <property type="match status" value="1"/>
</dbReference>
<dbReference type="SUPFAM" id="SSF52540">
    <property type="entry name" value="P-loop containing nucleoside triphosphate hydrolases"/>
    <property type="match status" value="1"/>
</dbReference>
<dbReference type="InterPro" id="IPR027417">
    <property type="entry name" value="P-loop_NTPase"/>
</dbReference>
<evidence type="ECO:0000256" key="3">
    <source>
        <dbReference type="ARBA" id="ARBA00022475"/>
    </source>
</evidence>
<evidence type="ECO:0000256" key="6">
    <source>
        <dbReference type="ARBA" id="ARBA00022840"/>
    </source>
</evidence>
<evidence type="ECO:0000256" key="1">
    <source>
        <dbReference type="ARBA" id="ARBA00005417"/>
    </source>
</evidence>
<reference evidence="8 9" key="1">
    <citation type="submission" date="2016-10" db="EMBL/GenBank/DDBJ databases">
        <authorList>
            <person name="de Groot N.N."/>
        </authorList>
    </citation>
    <scope>NUCLEOTIDE SEQUENCE [LARGE SCALE GENOMIC DNA]</scope>
    <source>
        <strain evidence="8 9">LMG 2247</strain>
    </source>
</reference>
<dbReference type="AlphaFoldDB" id="A0A1G8GYB1"/>
<evidence type="ECO:0000256" key="2">
    <source>
        <dbReference type="ARBA" id="ARBA00022448"/>
    </source>
</evidence>
<dbReference type="PANTHER" id="PTHR42794:SF2">
    <property type="entry name" value="ABC TRANSPORTER ATP-BINDING PROTEIN"/>
    <property type="match status" value="1"/>
</dbReference>
<dbReference type="Pfam" id="PF00005">
    <property type="entry name" value="ABC_tran"/>
    <property type="match status" value="1"/>
</dbReference>
<dbReference type="GO" id="GO:0016887">
    <property type="term" value="F:ATP hydrolysis activity"/>
    <property type="evidence" value="ECO:0007669"/>
    <property type="project" value="InterPro"/>
</dbReference>
<dbReference type="PROSITE" id="PS50893">
    <property type="entry name" value="ABC_TRANSPORTER_2"/>
    <property type="match status" value="1"/>
</dbReference>
<dbReference type="PROSITE" id="PS00211">
    <property type="entry name" value="ABC_TRANSPORTER_1"/>
    <property type="match status" value="1"/>
</dbReference>